<evidence type="ECO:0000313" key="13">
    <source>
        <dbReference type="EMBL" id="WHX47434.1"/>
    </source>
</evidence>
<dbReference type="CDD" id="cd00798">
    <property type="entry name" value="INT_XerDC_C"/>
    <property type="match status" value="1"/>
</dbReference>
<gene>
    <name evidence="13" type="primary">xerD</name>
    <name evidence="10" type="synonym">xerC</name>
    <name evidence="13" type="ORF">QNH46_14840</name>
</gene>
<keyword evidence="5 10" id="KW-0159">Chromosome partition</keyword>
<keyword evidence="3 10" id="KW-0963">Cytoplasm</keyword>
<feature type="domain" description="Core-binding (CB)" evidence="12">
    <location>
        <begin position="1"/>
        <end position="85"/>
    </location>
</feature>
<comment type="caution">
    <text evidence="10">Lacks conserved residue(s) required for the propagation of feature annotation.</text>
</comment>
<dbReference type="AlphaFoldDB" id="A0AA95I400"/>
<proteinExistence type="inferred from homology"/>
<evidence type="ECO:0000259" key="12">
    <source>
        <dbReference type="PROSITE" id="PS51900"/>
    </source>
</evidence>
<evidence type="ECO:0000259" key="11">
    <source>
        <dbReference type="PROSITE" id="PS51898"/>
    </source>
</evidence>
<dbReference type="InterPro" id="IPR050090">
    <property type="entry name" value="Tyrosine_recombinase_XerCD"/>
</dbReference>
<evidence type="ECO:0000313" key="14">
    <source>
        <dbReference type="Proteomes" id="UP001177943"/>
    </source>
</evidence>
<dbReference type="InterPro" id="IPR044068">
    <property type="entry name" value="CB"/>
</dbReference>
<dbReference type="GO" id="GO:0007059">
    <property type="term" value="P:chromosome segregation"/>
    <property type="evidence" value="ECO:0007669"/>
    <property type="project" value="UniProtKB-UniRule"/>
</dbReference>
<dbReference type="InterPro" id="IPR011932">
    <property type="entry name" value="Recomb_XerD"/>
</dbReference>
<dbReference type="InterPro" id="IPR023009">
    <property type="entry name" value="Tyrosine_recombinase_XerC/XerD"/>
</dbReference>
<evidence type="ECO:0000256" key="1">
    <source>
        <dbReference type="ARBA" id="ARBA00004496"/>
    </source>
</evidence>
<organism evidence="13 14">
    <name type="scientific">Paenibacillus woosongensis</name>
    <dbReference type="NCBI Taxonomy" id="307580"/>
    <lineage>
        <taxon>Bacteria</taxon>
        <taxon>Bacillati</taxon>
        <taxon>Bacillota</taxon>
        <taxon>Bacilli</taxon>
        <taxon>Bacillales</taxon>
        <taxon>Paenibacillaceae</taxon>
        <taxon>Paenibacillus</taxon>
    </lineage>
</organism>
<evidence type="ECO:0000256" key="4">
    <source>
        <dbReference type="ARBA" id="ARBA00022618"/>
    </source>
</evidence>
<feature type="active site" evidence="10">
    <location>
        <position position="242"/>
    </location>
</feature>
<accession>A0AA95I400</accession>
<dbReference type="Pfam" id="PF00589">
    <property type="entry name" value="Phage_integrase"/>
    <property type="match status" value="1"/>
</dbReference>
<evidence type="ECO:0000256" key="6">
    <source>
        <dbReference type="ARBA" id="ARBA00022908"/>
    </source>
</evidence>
<dbReference type="Gene3D" id="1.10.443.10">
    <property type="entry name" value="Intergrase catalytic core"/>
    <property type="match status" value="1"/>
</dbReference>
<dbReference type="EMBL" id="CP126084">
    <property type="protein sequence ID" value="WHX47434.1"/>
    <property type="molecule type" value="Genomic_DNA"/>
</dbReference>
<feature type="domain" description="Tyr recombinase" evidence="11">
    <location>
        <begin position="106"/>
        <end position="287"/>
    </location>
</feature>
<evidence type="ECO:0000256" key="9">
    <source>
        <dbReference type="ARBA" id="ARBA00023306"/>
    </source>
</evidence>
<evidence type="ECO:0000256" key="7">
    <source>
        <dbReference type="ARBA" id="ARBA00023125"/>
    </source>
</evidence>
<dbReference type="InterPro" id="IPR013762">
    <property type="entry name" value="Integrase-like_cat_sf"/>
</dbReference>
<feature type="active site" evidence="10">
    <location>
        <position position="239"/>
    </location>
</feature>
<keyword evidence="8 10" id="KW-0233">DNA recombination</keyword>
<evidence type="ECO:0000256" key="10">
    <source>
        <dbReference type="HAMAP-Rule" id="MF_01808"/>
    </source>
</evidence>
<dbReference type="Pfam" id="PF02899">
    <property type="entry name" value="Phage_int_SAM_1"/>
    <property type="match status" value="1"/>
</dbReference>
<dbReference type="PROSITE" id="PS51900">
    <property type="entry name" value="CB"/>
    <property type="match status" value="1"/>
</dbReference>
<comment type="function">
    <text evidence="10">Site-specific tyrosine recombinase, which acts by catalyzing the cutting and rejoining of the recombining DNA molecules. The XerC-XerD complex is essential to convert dimers of the bacterial chromosome into monomers to permit their segregation at cell division. It also contributes to the segregational stability of plasmids.</text>
</comment>
<dbReference type="HAMAP" id="MF_01808">
    <property type="entry name" value="Recomb_XerC_XerD"/>
    <property type="match status" value="1"/>
</dbReference>
<dbReference type="RefSeq" id="WP_283924995.1">
    <property type="nucleotide sequence ID" value="NZ_CP126084.1"/>
</dbReference>
<evidence type="ECO:0000256" key="8">
    <source>
        <dbReference type="ARBA" id="ARBA00023172"/>
    </source>
</evidence>
<dbReference type="KEGG" id="pwn:QNH46_14840"/>
<dbReference type="SUPFAM" id="SSF56349">
    <property type="entry name" value="DNA breaking-rejoining enzymes"/>
    <property type="match status" value="1"/>
</dbReference>
<dbReference type="NCBIfam" id="TIGR02225">
    <property type="entry name" value="recomb_XerD"/>
    <property type="match status" value="1"/>
</dbReference>
<dbReference type="InterPro" id="IPR011010">
    <property type="entry name" value="DNA_brk_join_enz"/>
</dbReference>
<keyword evidence="9 10" id="KW-0131">Cell cycle</keyword>
<dbReference type="PANTHER" id="PTHR30349">
    <property type="entry name" value="PHAGE INTEGRASE-RELATED"/>
    <property type="match status" value="1"/>
</dbReference>
<dbReference type="GO" id="GO:0006313">
    <property type="term" value="P:DNA transposition"/>
    <property type="evidence" value="ECO:0007669"/>
    <property type="project" value="UniProtKB-UniRule"/>
</dbReference>
<dbReference type="InterPro" id="IPR002104">
    <property type="entry name" value="Integrase_catalytic"/>
</dbReference>
<feature type="active site" evidence="10">
    <location>
        <position position="146"/>
    </location>
</feature>
<dbReference type="InterPro" id="IPR004107">
    <property type="entry name" value="Integrase_SAM-like_N"/>
</dbReference>
<evidence type="ECO:0000256" key="2">
    <source>
        <dbReference type="ARBA" id="ARBA00010450"/>
    </source>
</evidence>
<dbReference type="SUPFAM" id="SSF47823">
    <property type="entry name" value="lambda integrase-like, N-terminal domain"/>
    <property type="match status" value="1"/>
</dbReference>
<dbReference type="GO" id="GO:0051301">
    <property type="term" value="P:cell division"/>
    <property type="evidence" value="ECO:0007669"/>
    <property type="project" value="UniProtKB-KW"/>
</dbReference>
<dbReference type="Gene3D" id="1.10.150.130">
    <property type="match status" value="1"/>
</dbReference>
<dbReference type="PANTHER" id="PTHR30349:SF81">
    <property type="entry name" value="TYROSINE RECOMBINASE XERC"/>
    <property type="match status" value="1"/>
</dbReference>
<dbReference type="GO" id="GO:0003677">
    <property type="term" value="F:DNA binding"/>
    <property type="evidence" value="ECO:0007669"/>
    <property type="project" value="UniProtKB-UniRule"/>
</dbReference>
<comment type="similarity">
    <text evidence="10">Belongs to the 'phage' integrase family. XerC subfamily.</text>
</comment>
<comment type="subcellular location">
    <subcellularLocation>
        <location evidence="1 10">Cytoplasm</location>
    </subcellularLocation>
</comment>
<feature type="active site" evidence="10">
    <location>
        <position position="265"/>
    </location>
</feature>
<keyword evidence="7 10" id="KW-0238">DNA-binding</keyword>
<feature type="active site" description="O-(3'-phospho-DNA)-tyrosine intermediate" evidence="10">
    <location>
        <position position="274"/>
    </location>
</feature>
<dbReference type="Proteomes" id="UP001177943">
    <property type="component" value="Chromosome"/>
</dbReference>
<dbReference type="InterPro" id="IPR010998">
    <property type="entry name" value="Integrase_recombinase_N"/>
</dbReference>
<keyword evidence="4 10" id="KW-0132">Cell division</keyword>
<sequence>MEQYIAPFMGYLTDHKRLSAATLECYKRDVEQFISYSQERGVNEPAQLTRAGVKLYFTMLGHSGKAPATVARSAVSLRAFFTYLQRERLLDQEPGEWIEAPRIDKSPPQTLTVAEVDLLLDMPDVSQTSGLRDKAMLELIYATGIRVSELIALDVTDVDTAMKFVRCSGGKERIIPMGTVTAEWLEKYLRESRPKMLNRSDTEVLFPNARGDRLSRQGFWKIVKKYGREAGIEADITPHTLRHSFAVHLLEGGADVKSVQEMLGHADMVTVQMYLSKRKPNLKSVYEAFHPRGKAQAFDSSVGQT</sequence>
<name>A0AA95I400_9BACL</name>
<comment type="subunit">
    <text evidence="10">Forms a cyclic heterotetrameric complex composed of two molecules of XerC and two molecules of XerD.</text>
</comment>
<keyword evidence="6 10" id="KW-0229">DNA integration</keyword>
<dbReference type="GO" id="GO:0005737">
    <property type="term" value="C:cytoplasm"/>
    <property type="evidence" value="ECO:0007669"/>
    <property type="project" value="UniProtKB-SubCell"/>
</dbReference>
<reference evidence="13" key="1">
    <citation type="submission" date="2023-05" db="EMBL/GenBank/DDBJ databases">
        <title>Comparative genomics of Bacillaceae isolates and their secondary metabolite potential.</title>
        <authorList>
            <person name="Song L."/>
            <person name="Nielsen L.J."/>
            <person name="Mohite O."/>
            <person name="Xu X."/>
            <person name="Weber T."/>
            <person name="Kovacs A.T."/>
        </authorList>
    </citation>
    <scope>NUCLEOTIDE SEQUENCE</scope>
    <source>
        <strain evidence="13">B2_4</strain>
    </source>
</reference>
<protein>
    <recommendedName>
        <fullName evidence="10">Tyrosine recombinase XerC</fullName>
    </recommendedName>
</protein>
<comment type="similarity">
    <text evidence="2">Belongs to the 'phage' integrase family. XerD subfamily.</text>
</comment>
<dbReference type="GO" id="GO:0009037">
    <property type="term" value="F:tyrosine-based site-specific recombinase activity"/>
    <property type="evidence" value="ECO:0007669"/>
    <property type="project" value="UniProtKB-UniRule"/>
</dbReference>
<evidence type="ECO:0000256" key="3">
    <source>
        <dbReference type="ARBA" id="ARBA00022490"/>
    </source>
</evidence>
<dbReference type="PROSITE" id="PS51898">
    <property type="entry name" value="TYR_RECOMBINASE"/>
    <property type="match status" value="1"/>
</dbReference>
<evidence type="ECO:0000256" key="5">
    <source>
        <dbReference type="ARBA" id="ARBA00022829"/>
    </source>
</evidence>
<dbReference type="NCBIfam" id="NF001399">
    <property type="entry name" value="PRK00283.1"/>
    <property type="match status" value="1"/>
</dbReference>